<feature type="repeat" description="TPR" evidence="8">
    <location>
        <begin position="522"/>
        <end position="555"/>
    </location>
</feature>
<dbReference type="Gene3D" id="1.25.40.10">
    <property type="entry name" value="Tetratricopeptide repeat domain"/>
    <property type="match status" value="2"/>
</dbReference>
<dbReference type="EMBL" id="CAJOBC010010605">
    <property type="protein sequence ID" value="CAF4004509.1"/>
    <property type="molecule type" value="Genomic_DNA"/>
</dbReference>
<dbReference type="PROSITE" id="PS51996">
    <property type="entry name" value="TR_MART"/>
    <property type="match status" value="1"/>
</dbReference>
<comment type="similarity">
    <text evidence="1 9">Belongs to the Arg-specific ADP-ribosyltransferase family.</text>
</comment>
<comment type="caution">
    <text evidence="11">The sequence shown here is derived from an EMBL/GenBank/DDBJ whole genome shotgun (WGS) entry which is preliminary data.</text>
</comment>
<dbReference type="SUPFAM" id="SSF48452">
    <property type="entry name" value="TPR-like"/>
    <property type="match status" value="1"/>
</dbReference>
<dbReference type="Proteomes" id="UP000681722">
    <property type="component" value="Unassembled WGS sequence"/>
</dbReference>
<keyword evidence="3 9" id="KW-0808">Transferase</keyword>
<evidence type="ECO:0000313" key="12">
    <source>
        <dbReference type="EMBL" id="CAF3604966.1"/>
    </source>
</evidence>
<dbReference type="InterPro" id="IPR019734">
    <property type="entry name" value="TPR_rpt"/>
</dbReference>
<dbReference type="Proteomes" id="UP000677228">
    <property type="component" value="Unassembled WGS sequence"/>
</dbReference>
<evidence type="ECO:0000256" key="8">
    <source>
        <dbReference type="PROSITE-ProRule" id="PRU00339"/>
    </source>
</evidence>
<dbReference type="EC" id="2.4.2.31" evidence="9"/>
<dbReference type="Proteomes" id="UP000663829">
    <property type="component" value="Unassembled WGS sequence"/>
</dbReference>
<evidence type="ECO:0000256" key="2">
    <source>
        <dbReference type="ARBA" id="ARBA00022676"/>
    </source>
</evidence>
<evidence type="ECO:0000256" key="7">
    <source>
        <dbReference type="ARBA" id="ARBA00047597"/>
    </source>
</evidence>
<keyword evidence="2 9" id="KW-0328">Glycosyltransferase</keyword>
<evidence type="ECO:0000313" key="11">
    <source>
        <dbReference type="EMBL" id="CAF1241340.1"/>
    </source>
</evidence>
<evidence type="ECO:0000313" key="14">
    <source>
        <dbReference type="Proteomes" id="UP000663829"/>
    </source>
</evidence>
<dbReference type="PROSITE" id="PS50005">
    <property type="entry name" value="TPR"/>
    <property type="match status" value="1"/>
</dbReference>
<evidence type="ECO:0000256" key="5">
    <source>
        <dbReference type="ARBA" id="ARBA00022737"/>
    </source>
</evidence>
<proteinExistence type="inferred from homology"/>
<dbReference type="InterPro" id="IPR011990">
    <property type="entry name" value="TPR-like_helical_dom_sf"/>
</dbReference>
<organism evidence="11 14">
    <name type="scientific">Didymodactylos carnosus</name>
    <dbReference type="NCBI Taxonomy" id="1234261"/>
    <lineage>
        <taxon>Eukaryota</taxon>
        <taxon>Metazoa</taxon>
        <taxon>Spiralia</taxon>
        <taxon>Gnathifera</taxon>
        <taxon>Rotifera</taxon>
        <taxon>Eurotatoria</taxon>
        <taxon>Bdelloidea</taxon>
        <taxon>Philodinida</taxon>
        <taxon>Philodinidae</taxon>
        <taxon>Didymodactylos</taxon>
    </lineage>
</organism>
<keyword evidence="4" id="KW-0548">Nucleotidyltransferase</keyword>
<dbReference type="Proteomes" id="UP000682733">
    <property type="component" value="Unassembled WGS sequence"/>
</dbReference>
<keyword evidence="5" id="KW-0677">Repeat</keyword>
<dbReference type="PANTHER" id="PTHR45641:SF19">
    <property type="entry name" value="NEPHROCYSTIN-3"/>
    <property type="match status" value="1"/>
</dbReference>
<dbReference type="AlphaFoldDB" id="A0A814ZA27"/>
<gene>
    <name evidence="11" type="ORF">GPM918_LOCUS25674</name>
    <name evidence="10" type="ORF">OVA965_LOCUS5630</name>
    <name evidence="13" type="ORF">SRO942_LOCUS25697</name>
    <name evidence="12" type="ORF">TMI583_LOCUS5627</name>
</gene>
<sequence>MTSLSAAVTATDKPSIKATGALSSTVSSQTTTVVTKEQSQQRSHFNLETHTLVWLDRDVNSTEDNLITQKKLRQAVNQIRVFDNTDECLNFLTDLKDQKIALIVSGSYGRRIVPLVHDFRYLTSVYVYCINKSANEQWAKGYPKVKGVFTTSDELVDELSKAQRIQQLIDGDSVGISIYSSSTAAGALEERNTAFLYFQLLVELLLNMSINAVSRQQLLDICIQQYEGNDYELQIIKEIENTYYPQKAIWWYTRETCLYRILNKGLRDNNFEVIFAMRSFIKDLTIQLYKEHEQYLRNYTGEQILHVYRGQAILNEELNLLRQNVGEFISMNAFLSTSSKKATAVQFVNRVSTTPELSRILYQFNIDTRFPNTKPYADIKHLSYFGNEDEVLIALGSIFKIQQIEYNQHEQMWIATLSLCSQDDYEMKDILSQIKTETDFGLASPGTWLYRQGEYEKSKNYFEQLMNQFKTYIDDISLGVIYNGLALAEVKLQKFDEALLHFENEFEIWEKVNIDVSNQLMASCYQNIADLYFNTSKFELALEYTDKALEVFSEGSKARGDVYLIKGNIYSAIKEFNLSLDFYQKAFAIFKIHLPENYDTFGFLYNNMSAVYVALKNYSKAFEYSNKSLSVLRKSLHANHPTLQAVEENIRRMKERMEKA</sequence>
<evidence type="ECO:0000256" key="1">
    <source>
        <dbReference type="ARBA" id="ARBA00009558"/>
    </source>
</evidence>
<keyword evidence="6 8" id="KW-0802">TPR repeat</keyword>
<dbReference type="Pfam" id="PF01129">
    <property type="entry name" value="ART"/>
    <property type="match status" value="1"/>
</dbReference>
<evidence type="ECO:0000313" key="13">
    <source>
        <dbReference type="EMBL" id="CAF4004509.1"/>
    </source>
</evidence>
<name>A0A814ZA27_9BILA</name>
<evidence type="ECO:0000313" key="10">
    <source>
        <dbReference type="EMBL" id="CAF0820684.1"/>
    </source>
</evidence>
<protein>
    <recommendedName>
        <fullName evidence="9">NAD(P)(+)--arginine ADP-ribosyltransferase</fullName>
        <ecNumber evidence="9">2.4.2.31</ecNumber>
    </recommendedName>
    <alternativeName>
        <fullName evidence="9">Mono(ADP-ribosyl)transferase</fullName>
    </alternativeName>
</protein>
<dbReference type="SMART" id="SM00028">
    <property type="entry name" value="TPR"/>
    <property type="match status" value="4"/>
</dbReference>
<dbReference type="InterPro" id="IPR000768">
    <property type="entry name" value="ART"/>
</dbReference>
<dbReference type="PANTHER" id="PTHR45641">
    <property type="entry name" value="TETRATRICOPEPTIDE REPEAT PROTEIN (AFU_ORTHOLOGUE AFUA_6G03870)"/>
    <property type="match status" value="1"/>
</dbReference>
<evidence type="ECO:0000256" key="9">
    <source>
        <dbReference type="RuleBase" id="RU361228"/>
    </source>
</evidence>
<accession>A0A814ZA27</accession>
<evidence type="ECO:0000256" key="4">
    <source>
        <dbReference type="ARBA" id="ARBA00022695"/>
    </source>
</evidence>
<dbReference type="GO" id="GO:0106274">
    <property type="term" value="F:NAD+-protein-arginine ADP-ribosyltransferase activity"/>
    <property type="evidence" value="ECO:0007669"/>
    <property type="project" value="UniProtKB-EC"/>
</dbReference>
<keyword evidence="14" id="KW-1185">Reference proteome</keyword>
<dbReference type="Gene3D" id="3.90.176.10">
    <property type="entry name" value="Toxin ADP-ribosyltransferase, Chain A, domain 1"/>
    <property type="match status" value="1"/>
</dbReference>
<keyword evidence="9" id="KW-0520">NAD</keyword>
<dbReference type="EMBL" id="CAJOBA010001606">
    <property type="protein sequence ID" value="CAF3604966.1"/>
    <property type="molecule type" value="Genomic_DNA"/>
</dbReference>
<evidence type="ECO:0000256" key="6">
    <source>
        <dbReference type="ARBA" id="ARBA00022803"/>
    </source>
</evidence>
<keyword evidence="9" id="KW-0521">NADP</keyword>
<dbReference type="Pfam" id="PF13181">
    <property type="entry name" value="TPR_8"/>
    <property type="match status" value="1"/>
</dbReference>
<dbReference type="EMBL" id="CAJNOK010001606">
    <property type="protein sequence ID" value="CAF0820684.1"/>
    <property type="molecule type" value="Genomic_DNA"/>
</dbReference>
<dbReference type="GO" id="GO:0016779">
    <property type="term" value="F:nucleotidyltransferase activity"/>
    <property type="evidence" value="ECO:0007669"/>
    <property type="project" value="UniProtKB-KW"/>
</dbReference>
<dbReference type="SUPFAM" id="SSF56399">
    <property type="entry name" value="ADP-ribosylation"/>
    <property type="match status" value="1"/>
</dbReference>
<reference evidence="11" key="1">
    <citation type="submission" date="2021-02" db="EMBL/GenBank/DDBJ databases">
        <authorList>
            <person name="Nowell W R."/>
        </authorList>
    </citation>
    <scope>NUCLEOTIDE SEQUENCE</scope>
</reference>
<comment type="catalytic activity">
    <reaction evidence="7 9">
        <text>L-arginyl-[protein] + NAD(+) = N(omega)-(ADP-D-ribosyl)-L-arginyl-[protein] + nicotinamide + H(+)</text>
        <dbReference type="Rhea" id="RHEA:19149"/>
        <dbReference type="Rhea" id="RHEA-COMP:10532"/>
        <dbReference type="Rhea" id="RHEA-COMP:15087"/>
        <dbReference type="ChEBI" id="CHEBI:15378"/>
        <dbReference type="ChEBI" id="CHEBI:17154"/>
        <dbReference type="ChEBI" id="CHEBI:29965"/>
        <dbReference type="ChEBI" id="CHEBI:57540"/>
        <dbReference type="ChEBI" id="CHEBI:142554"/>
        <dbReference type="EC" id="2.4.2.31"/>
    </reaction>
</comment>
<dbReference type="EMBL" id="CAJNOQ010010051">
    <property type="protein sequence ID" value="CAF1241340.1"/>
    <property type="molecule type" value="Genomic_DNA"/>
</dbReference>
<evidence type="ECO:0000256" key="3">
    <source>
        <dbReference type="ARBA" id="ARBA00022679"/>
    </source>
</evidence>